<reference evidence="2" key="1">
    <citation type="submission" date="2020-06" db="EMBL/GenBank/DDBJ databases">
        <authorList>
            <consortium name="Plant Systems Biology data submission"/>
        </authorList>
    </citation>
    <scope>NUCLEOTIDE SEQUENCE</scope>
    <source>
        <strain evidence="2">D6</strain>
    </source>
</reference>
<comment type="caution">
    <text evidence="2">The sequence shown here is derived from an EMBL/GenBank/DDBJ whole genome shotgun (WGS) entry which is preliminary data.</text>
</comment>
<gene>
    <name evidence="2" type="ORF">SEMRO_1823_G299930.1</name>
</gene>
<organism evidence="2 3">
    <name type="scientific">Seminavis robusta</name>
    <dbReference type="NCBI Taxonomy" id="568900"/>
    <lineage>
        <taxon>Eukaryota</taxon>
        <taxon>Sar</taxon>
        <taxon>Stramenopiles</taxon>
        <taxon>Ochrophyta</taxon>
        <taxon>Bacillariophyta</taxon>
        <taxon>Bacillariophyceae</taxon>
        <taxon>Bacillariophycidae</taxon>
        <taxon>Naviculales</taxon>
        <taxon>Naviculaceae</taxon>
        <taxon>Seminavis</taxon>
    </lineage>
</organism>
<accession>A0A9N8EWN3</accession>
<keyword evidence="1" id="KW-0732">Signal</keyword>
<feature type="signal peptide" evidence="1">
    <location>
        <begin position="1"/>
        <end position="21"/>
    </location>
</feature>
<evidence type="ECO:0000313" key="2">
    <source>
        <dbReference type="EMBL" id="CAB9526409.1"/>
    </source>
</evidence>
<name>A0A9N8EWN3_9STRA</name>
<sequence>MKAFATILFTITTLFVAVANADLHRASIYAFGGADPHITTWSGDRFEFQRRGDFVLLSNPDYSNGLGLEVQVRTKVNDWWSYIEAAVLRIGDETVEVRGGEEYSRYWINGEEGFSALEPQEEMQVWLQQGGIEVHIRQVNSKQFQLRVDLGNDEGVVFETFQQFVRVDVQANDAEEKSFASNSLGLVGSFPRGAKVGRDKTTVIRSSTKFAKEWMVPAAETTETTVFRS</sequence>
<dbReference type="AlphaFoldDB" id="A0A9N8EWN3"/>
<dbReference type="Proteomes" id="UP001153069">
    <property type="component" value="Unassembled WGS sequence"/>
</dbReference>
<evidence type="ECO:0000313" key="3">
    <source>
        <dbReference type="Proteomes" id="UP001153069"/>
    </source>
</evidence>
<protein>
    <submittedName>
        <fullName evidence="2">Uncharacterized protein</fullName>
    </submittedName>
</protein>
<proteinExistence type="predicted"/>
<keyword evidence="3" id="KW-1185">Reference proteome</keyword>
<evidence type="ECO:0000256" key="1">
    <source>
        <dbReference type="SAM" id="SignalP"/>
    </source>
</evidence>
<dbReference type="EMBL" id="CAICTM010001821">
    <property type="protein sequence ID" value="CAB9526409.1"/>
    <property type="molecule type" value="Genomic_DNA"/>
</dbReference>
<feature type="chain" id="PRO_5040354659" evidence="1">
    <location>
        <begin position="22"/>
        <end position="229"/>
    </location>
</feature>